<accession>A0A6G7YSB2</accession>
<name>A0A6G7YSB2_9SPHN</name>
<dbReference type="RefSeq" id="WP_166412022.1">
    <property type="nucleotide sequence ID" value="NZ_CP049869.1"/>
</dbReference>
<evidence type="ECO:0000313" key="2">
    <source>
        <dbReference type="EMBL" id="QIK79635.1"/>
    </source>
</evidence>
<dbReference type="EMBL" id="CP049869">
    <property type="protein sequence ID" value="QIK79635.1"/>
    <property type="molecule type" value="Genomic_DNA"/>
</dbReference>
<dbReference type="InterPro" id="IPR007076">
    <property type="entry name" value="TfoX_N"/>
</dbReference>
<sequence length="109" mass="11939">MAFDAPLAHRVRRVLSSRHSLTERKMMGALCFMVDGHMACGVTGSALMVRTGPDAYLAALAEPGVKPMEIGGRPTKGFVLVDQNRLKSNQLLKKWVQRGLDFVTTLPSK</sequence>
<dbReference type="AlphaFoldDB" id="A0A6G7YSB2"/>
<dbReference type="SUPFAM" id="SSF159894">
    <property type="entry name" value="YgaC/TfoX-N like"/>
    <property type="match status" value="1"/>
</dbReference>
<evidence type="ECO:0000259" key="1">
    <source>
        <dbReference type="Pfam" id="PF04993"/>
    </source>
</evidence>
<gene>
    <name evidence="2" type="ORF">G7077_12690</name>
</gene>
<dbReference type="KEGG" id="spii:G7077_12690"/>
<dbReference type="Proteomes" id="UP000503222">
    <property type="component" value="Chromosome"/>
</dbReference>
<dbReference type="Gene3D" id="3.30.1460.30">
    <property type="entry name" value="YgaC/TfoX-N like chaperone"/>
    <property type="match status" value="1"/>
</dbReference>
<keyword evidence="3" id="KW-1185">Reference proteome</keyword>
<protein>
    <submittedName>
        <fullName evidence="2">TfoX/Sxy family protein</fullName>
    </submittedName>
</protein>
<dbReference type="Pfam" id="PF04993">
    <property type="entry name" value="TfoX_N"/>
    <property type="match status" value="1"/>
</dbReference>
<feature type="domain" description="TfoX N-terminal" evidence="1">
    <location>
        <begin position="15"/>
        <end position="102"/>
    </location>
</feature>
<organism evidence="2 3">
    <name type="scientific">Sphingomonas piscis</name>
    <dbReference type="NCBI Taxonomy" id="2714943"/>
    <lineage>
        <taxon>Bacteria</taxon>
        <taxon>Pseudomonadati</taxon>
        <taxon>Pseudomonadota</taxon>
        <taxon>Alphaproteobacteria</taxon>
        <taxon>Sphingomonadales</taxon>
        <taxon>Sphingomonadaceae</taxon>
        <taxon>Sphingomonas</taxon>
    </lineage>
</organism>
<evidence type="ECO:0000313" key="3">
    <source>
        <dbReference type="Proteomes" id="UP000503222"/>
    </source>
</evidence>
<proteinExistence type="predicted"/>
<reference evidence="2 3" key="1">
    <citation type="submission" date="2020-03" db="EMBL/GenBank/DDBJ databases">
        <title>Sphingomonas sp. nov., isolated from fish.</title>
        <authorList>
            <person name="Hyun D.-W."/>
            <person name="Bae J.-W."/>
        </authorList>
    </citation>
    <scope>NUCLEOTIDE SEQUENCE [LARGE SCALE GENOMIC DNA]</scope>
    <source>
        <strain evidence="2 3">HDW15B</strain>
    </source>
</reference>